<dbReference type="EMBL" id="CAIX01000255">
    <property type="protein sequence ID" value="CCI48901.1"/>
    <property type="molecule type" value="Genomic_DNA"/>
</dbReference>
<proteinExistence type="predicted"/>
<name>A0A024GQU1_9STRA</name>
<dbReference type="AlphaFoldDB" id="A0A024GQU1"/>
<keyword evidence="2" id="KW-1185">Reference proteome</keyword>
<protein>
    <submittedName>
        <fullName evidence="1">Uncharacterized protein</fullName>
    </submittedName>
</protein>
<dbReference type="InParanoid" id="A0A024GQU1"/>
<organism evidence="1 2">
    <name type="scientific">Albugo candida</name>
    <dbReference type="NCBI Taxonomy" id="65357"/>
    <lineage>
        <taxon>Eukaryota</taxon>
        <taxon>Sar</taxon>
        <taxon>Stramenopiles</taxon>
        <taxon>Oomycota</taxon>
        <taxon>Peronosporomycetes</taxon>
        <taxon>Albuginales</taxon>
        <taxon>Albuginaceae</taxon>
        <taxon>Albugo</taxon>
    </lineage>
</organism>
<evidence type="ECO:0000313" key="2">
    <source>
        <dbReference type="Proteomes" id="UP000053237"/>
    </source>
</evidence>
<reference evidence="1 2" key="1">
    <citation type="submission" date="2012-05" db="EMBL/GenBank/DDBJ databases">
        <title>Recombination and specialization in a pathogen metapopulation.</title>
        <authorList>
            <person name="Gardiner A."/>
            <person name="Kemen E."/>
            <person name="Schultz-Larsen T."/>
            <person name="MacLean D."/>
            <person name="Van Oosterhout C."/>
            <person name="Jones J.D.G."/>
        </authorList>
    </citation>
    <scope>NUCLEOTIDE SEQUENCE [LARGE SCALE GENOMIC DNA]</scope>
    <source>
        <strain evidence="1 2">Ac Nc2</strain>
    </source>
</reference>
<sequence length="125" mass="14223">MSRRSGAHTGRGCLLRDPLSLEREVSTHRDCPYDNTQNKDIFRSESVCPNGSKDLFLQTFIKSAITNLRGDVSEIKGGENATLIDFGRCEERYDDADIEKRHQEAQKCDQITLLKDRHAVLSLRI</sequence>
<dbReference type="Proteomes" id="UP000053237">
    <property type="component" value="Unassembled WGS sequence"/>
</dbReference>
<accession>A0A024GQU1</accession>
<gene>
    <name evidence="1" type="ORF">BN9_101100</name>
</gene>
<evidence type="ECO:0000313" key="1">
    <source>
        <dbReference type="EMBL" id="CCI48901.1"/>
    </source>
</evidence>
<comment type="caution">
    <text evidence="1">The sequence shown here is derived from an EMBL/GenBank/DDBJ whole genome shotgun (WGS) entry which is preliminary data.</text>
</comment>